<dbReference type="PROSITE" id="PS51747">
    <property type="entry name" value="CYT_DCMP_DEAMINASES_2"/>
    <property type="match status" value="1"/>
</dbReference>
<dbReference type="SUPFAM" id="SSF53927">
    <property type="entry name" value="Cytidine deaminase-like"/>
    <property type="match status" value="1"/>
</dbReference>
<proteinExistence type="predicted"/>
<sequence>MAARNKRSKTGAGALWRFTHRSIAAMITPTDRQWMQRAIALARSKGSTPADTPIAAIIVIDGRILAEQVNQTEEHKDATAHAEIMAIRAAGPVHGDMDLRGATLYSTLQPCGMCTMASIWAKVGRIVYGAGRDDVHRMYFEDRHLDTMDFVRDAWRDDLVLEGGCEAELCASLYYRPQDDVPIEEQGNI</sequence>
<dbReference type="InterPro" id="IPR002125">
    <property type="entry name" value="CMP_dCMP_dom"/>
</dbReference>
<dbReference type="KEGG" id="shyd:CJD35_04270"/>
<dbReference type="CDD" id="cd01285">
    <property type="entry name" value="nucleoside_deaminase"/>
    <property type="match status" value="1"/>
</dbReference>
<evidence type="ECO:0000259" key="1">
    <source>
        <dbReference type="PROSITE" id="PS51747"/>
    </source>
</evidence>
<evidence type="ECO:0000313" key="3">
    <source>
        <dbReference type="Proteomes" id="UP000217141"/>
    </source>
</evidence>
<dbReference type="InterPro" id="IPR016193">
    <property type="entry name" value="Cytidine_deaminase-like"/>
</dbReference>
<protein>
    <submittedName>
        <fullName evidence="2">Nucleoside deaminase</fullName>
    </submittedName>
</protein>
<dbReference type="PANTHER" id="PTHR11079:SF162">
    <property type="entry name" value="RIBOFLAVIN BIOSYNTHESIS PROTEIN PYRD, CHLOROPLASTIC"/>
    <property type="match status" value="1"/>
</dbReference>
<gene>
    <name evidence="2" type="ORF">CJD35_04270</name>
</gene>
<name>A0A249MRE6_SPHXE</name>
<organism evidence="2 3">
    <name type="scientific">Sphingobium xenophagum</name>
    <dbReference type="NCBI Taxonomy" id="121428"/>
    <lineage>
        <taxon>Bacteria</taxon>
        <taxon>Pseudomonadati</taxon>
        <taxon>Pseudomonadota</taxon>
        <taxon>Alphaproteobacteria</taxon>
        <taxon>Sphingomonadales</taxon>
        <taxon>Sphingomonadaceae</taxon>
        <taxon>Sphingobium</taxon>
    </lineage>
</organism>
<dbReference type="PANTHER" id="PTHR11079">
    <property type="entry name" value="CYTOSINE DEAMINASE FAMILY MEMBER"/>
    <property type="match status" value="1"/>
</dbReference>
<dbReference type="EMBL" id="CP022745">
    <property type="protein sequence ID" value="ASY43755.1"/>
    <property type="molecule type" value="Genomic_DNA"/>
</dbReference>
<feature type="domain" description="CMP/dCMP-type deaminase" evidence="1">
    <location>
        <begin position="29"/>
        <end position="153"/>
    </location>
</feature>
<dbReference type="Pfam" id="PF00383">
    <property type="entry name" value="dCMP_cyt_deam_1"/>
    <property type="match status" value="1"/>
</dbReference>
<evidence type="ECO:0000313" key="2">
    <source>
        <dbReference type="EMBL" id="ASY43755.1"/>
    </source>
</evidence>
<dbReference type="Gene3D" id="3.40.140.10">
    <property type="entry name" value="Cytidine Deaminase, domain 2"/>
    <property type="match status" value="1"/>
</dbReference>
<dbReference type="Proteomes" id="UP000217141">
    <property type="component" value="Chromosome I"/>
</dbReference>
<accession>A0A249MRE6</accession>
<reference evidence="2 3" key="1">
    <citation type="submission" date="2017-08" db="EMBL/GenBank/DDBJ databases">
        <title>Whole Genome Sequence of Sphingobium hydrophobicum C1: Insights into Adaption to the Electronic-waste Contaminated Sediment.</title>
        <authorList>
            <person name="Song D."/>
            <person name="Chen X."/>
            <person name="Xu M."/>
        </authorList>
    </citation>
    <scope>NUCLEOTIDE SEQUENCE [LARGE SCALE GENOMIC DNA]</scope>
    <source>
        <strain evidence="2 3">C1</strain>
    </source>
</reference>
<dbReference type="AlphaFoldDB" id="A0A249MRE6"/>
<dbReference type="GO" id="GO:0003824">
    <property type="term" value="F:catalytic activity"/>
    <property type="evidence" value="ECO:0007669"/>
    <property type="project" value="InterPro"/>
</dbReference>